<dbReference type="RefSeq" id="WP_066754078.1">
    <property type="nucleotide sequence ID" value="NZ_CP015199.1"/>
</dbReference>
<evidence type="ECO:0000313" key="3">
    <source>
        <dbReference type="EMBL" id="ANF50746.1"/>
    </source>
</evidence>
<keyword evidence="2" id="KW-0732">Signal</keyword>
<proteinExistence type="predicted"/>
<dbReference type="Pfam" id="PF09697">
    <property type="entry name" value="Porph_ging"/>
    <property type="match status" value="1"/>
</dbReference>
<dbReference type="KEGG" id="chh:A0O34_09525"/>
<name>A0A172XV03_9FLAO</name>
<dbReference type="InterPro" id="IPR005901">
    <property type="entry name" value="GLPGLI"/>
</dbReference>
<dbReference type="STRING" id="1685010.A0O34_09525"/>
<dbReference type="Proteomes" id="UP000077824">
    <property type="component" value="Chromosome"/>
</dbReference>
<evidence type="ECO:0000313" key="4">
    <source>
        <dbReference type="Proteomes" id="UP000077824"/>
    </source>
</evidence>
<feature type="chain" id="PRO_5008003819" evidence="2">
    <location>
        <begin position="19"/>
        <end position="314"/>
    </location>
</feature>
<accession>A0A172XV03</accession>
<protein>
    <submittedName>
        <fullName evidence="3">GLPGLI family protein</fullName>
    </submittedName>
</protein>
<reference evidence="3 4" key="1">
    <citation type="submission" date="2016-04" db="EMBL/GenBank/DDBJ databases">
        <title>Complete Genome Sequence of Chryseobacterium sp. IHBB 10212.</title>
        <authorList>
            <person name="Pal M."/>
            <person name="Swarnkar M.K."/>
            <person name="Kaushal K."/>
            <person name="Chhibber S."/>
            <person name="Singh A.K."/>
            <person name="Gulati A."/>
        </authorList>
    </citation>
    <scope>NUCLEOTIDE SEQUENCE [LARGE SCALE GENOMIC DNA]</scope>
    <source>
        <strain evidence="3 4">IHBB 10212</strain>
    </source>
</reference>
<feature type="signal peptide" evidence="2">
    <location>
        <begin position="1"/>
        <end position="18"/>
    </location>
</feature>
<dbReference type="AlphaFoldDB" id="A0A172XV03"/>
<dbReference type="OrthoDB" id="1440774at2"/>
<dbReference type="NCBIfam" id="TIGR01200">
    <property type="entry name" value="GLPGLI"/>
    <property type="match status" value="1"/>
</dbReference>
<evidence type="ECO:0000256" key="1">
    <source>
        <dbReference type="SAM" id="MobiDB-lite"/>
    </source>
</evidence>
<feature type="region of interest" description="Disordered" evidence="1">
    <location>
        <begin position="284"/>
        <end position="314"/>
    </location>
</feature>
<organism evidence="3 4">
    <name type="scientific">Chryseobacterium glaciei</name>
    <dbReference type="NCBI Taxonomy" id="1685010"/>
    <lineage>
        <taxon>Bacteria</taxon>
        <taxon>Pseudomonadati</taxon>
        <taxon>Bacteroidota</taxon>
        <taxon>Flavobacteriia</taxon>
        <taxon>Flavobacteriales</taxon>
        <taxon>Weeksellaceae</taxon>
        <taxon>Chryseobacterium group</taxon>
        <taxon>Chryseobacterium</taxon>
    </lineage>
</organism>
<evidence type="ECO:0000256" key="2">
    <source>
        <dbReference type="SAM" id="SignalP"/>
    </source>
</evidence>
<dbReference type="EMBL" id="CP015199">
    <property type="protein sequence ID" value="ANF50746.1"/>
    <property type="molecule type" value="Genomic_DNA"/>
</dbReference>
<keyword evidence="4" id="KW-1185">Reference proteome</keyword>
<sequence>MKKFFSVFFIALVTFASAQEKDSKETANRFFYELTFKPKKDSTKTDKVITILDITDKNRSIYQDYTVIAQDSIMKIEIEAMQKAGIMKDLSKTLKTPKISARIYKIYPSMKIQYVDKIASGFTPANIGYDENLKLNWKIENEKQKIGAYNTQKATTEFGGKQWTAWFSADLPFQDGPYKFYGLPGLIVKIEDAGKNYSWVLQGNKKVKDYTEYSYIENLMQAKGGKVNVLSREKFEKTFNDFKKDPFATVRPMMTQEMMSKSIPGMDGTIGDMMKKQEKQYKDFYNANDNPIEPDYGKLNVGNLEKVGKEKDSK</sequence>
<gene>
    <name evidence="3" type="ORF">A0O34_09525</name>
</gene>